<sequence>MYFNVIRKKNLQKSQILMLVGLQKEALKESASTVTDGTIAVVVDSSDSTVDYDGCDDDNDNDDGDIRVPTSV</sequence>
<feature type="compositionally biased region" description="Acidic residues" evidence="1">
    <location>
        <begin position="53"/>
        <end position="63"/>
    </location>
</feature>
<reference evidence="3" key="1">
    <citation type="submission" date="2017-02" db="UniProtKB">
        <authorList>
            <consortium name="WormBaseParasite"/>
        </authorList>
    </citation>
    <scope>IDENTIFICATION</scope>
</reference>
<evidence type="ECO:0000256" key="1">
    <source>
        <dbReference type="SAM" id="MobiDB-lite"/>
    </source>
</evidence>
<name>A0A0N5AXL5_9BILA</name>
<accession>A0A0N5AXL5</accession>
<protein>
    <submittedName>
        <fullName evidence="3">Uncharacterized protein</fullName>
    </submittedName>
</protein>
<dbReference type="WBParaSite" id="SMUV_0000969401-mRNA-1">
    <property type="protein sequence ID" value="SMUV_0000969401-mRNA-1"/>
    <property type="gene ID" value="SMUV_0000969401"/>
</dbReference>
<organism evidence="2 3">
    <name type="scientific">Syphacia muris</name>
    <dbReference type="NCBI Taxonomy" id="451379"/>
    <lineage>
        <taxon>Eukaryota</taxon>
        <taxon>Metazoa</taxon>
        <taxon>Ecdysozoa</taxon>
        <taxon>Nematoda</taxon>
        <taxon>Chromadorea</taxon>
        <taxon>Rhabditida</taxon>
        <taxon>Spirurina</taxon>
        <taxon>Oxyuridomorpha</taxon>
        <taxon>Oxyuroidea</taxon>
        <taxon>Oxyuridae</taxon>
        <taxon>Syphacia</taxon>
    </lineage>
</organism>
<evidence type="ECO:0000313" key="3">
    <source>
        <dbReference type="WBParaSite" id="SMUV_0000969401-mRNA-1"/>
    </source>
</evidence>
<proteinExistence type="predicted"/>
<feature type="region of interest" description="Disordered" evidence="1">
    <location>
        <begin position="50"/>
        <end position="72"/>
    </location>
</feature>
<dbReference type="Proteomes" id="UP000046393">
    <property type="component" value="Unplaced"/>
</dbReference>
<keyword evidence="2" id="KW-1185">Reference proteome</keyword>
<dbReference type="AlphaFoldDB" id="A0A0N5AXL5"/>
<evidence type="ECO:0000313" key="2">
    <source>
        <dbReference type="Proteomes" id="UP000046393"/>
    </source>
</evidence>